<feature type="active site" description="Proton acceptor" evidence="5">
    <location>
        <position position="61"/>
    </location>
</feature>
<evidence type="ECO:0000256" key="1">
    <source>
        <dbReference type="ARBA" id="ARBA00001298"/>
    </source>
</evidence>
<dbReference type="EMBL" id="AMZN01000033">
    <property type="protein sequence ID" value="ELR71782.1"/>
    <property type="molecule type" value="Genomic_DNA"/>
</dbReference>
<dbReference type="UniPathway" id="UPA00124"/>
<dbReference type="RefSeq" id="WP_009579764.1">
    <property type="nucleotide sequence ID" value="NZ_AMZN01000033.1"/>
</dbReference>
<dbReference type="OrthoDB" id="9800680at2"/>
<dbReference type="eggNOG" id="COG1898">
    <property type="taxonomic scope" value="Bacteria"/>
</dbReference>
<dbReference type="PANTHER" id="PTHR21047">
    <property type="entry name" value="DTDP-6-DEOXY-D-GLUCOSE-3,5 EPIMERASE"/>
    <property type="match status" value="1"/>
</dbReference>
<protein>
    <recommendedName>
        <fullName evidence="4 7">dTDP-4-dehydrorhamnose 3,5-epimerase</fullName>
        <ecNumber evidence="3 7">5.1.3.13</ecNumber>
    </recommendedName>
    <alternativeName>
        <fullName evidence="7">Thymidine diphospho-4-keto-rhamnose 3,5-epimerase</fullName>
    </alternativeName>
</protein>
<accession>L8JX49</accession>
<feature type="active site" description="Proton donor" evidence="5">
    <location>
        <position position="130"/>
    </location>
</feature>
<evidence type="ECO:0000256" key="5">
    <source>
        <dbReference type="PIRSR" id="PIRSR600888-1"/>
    </source>
</evidence>
<name>L8JX49_9BACT</name>
<reference evidence="8 9" key="1">
    <citation type="submission" date="2012-12" db="EMBL/GenBank/DDBJ databases">
        <title>Genome assembly of Fulvivirga imtechensis AK7.</title>
        <authorList>
            <person name="Nupur N."/>
            <person name="Khatri I."/>
            <person name="Kumar R."/>
            <person name="Subramanian S."/>
            <person name="Pinnaka A."/>
        </authorList>
    </citation>
    <scope>NUCLEOTIDE SEQUENCE [LARGE SCALE GENOMIC DNA]</scope>
    <source>
        <strain evidence="8 9">AK7</strain>
    </source>
</reference>
<keyword evidence="7" id="KW-0413">Isomerase</keyword>
<dbReference type="GO" id="GO:0008830">
    <property type="term" value="F:dTDP-4-dehydrorhamnose 3,5-epimerase activity"/>
    <property type="evidence" value="ECO:0007669"/>
    <property type="project" value="UniProtKB-UniRule"/>
</dbReference>
<dbReference type="SUPFAM" id="SSF51182">
    <property type="entry name" value="RmlC-like cupins"/>
    <property type="match status" value="1"/>
</dbReference>
<dbReference type="CDD" id="cd00438">
    <property type="entry name" value="cupin_RmlC"/>
    <property type="match status" value="1"/>
</dbReference>
<organism evidence="8 9">
    <name type="scientific">Fulvivirga imtechensis AK7</name>
    <dbReference type="NCBI Taxonomy" id="1237149"/>
    <lineage>
        <taxon>Bacteria</taxon>
        <taxon>Pseudomonadati</taxon>
        <taxon>Bacteroidota</taxon>
        <taxon>Cytophagia</taxon>
        <taxon>Cytophagales</taxon>
        <taxon>Fulvivirgaceae</taxon>
        <taxon>Fulvivirga</taxon>
    </lineage>
</organism>
<dbReference type="AlphaFoldDB" id="L8JX49"/>
<dbReference type="GO" id="GO:0000271">
    <property type="term" value="P:polysaccharide biosynthetic process"/>
    <property type="evidence" value="ECO:0007669"/>
    <property type="project" value="TreeGrafter"/>
</dbReference>
<comment type="function">
    <text evidence="2 7">Catalyzes the epimerization of the C3' and C5'positions of dTDP-6-deoxy-D-xylo-4-hexulose, forming dTDP-6-deoxy-L-lyxo-4-hexulose.</text>
</comment>
<comment type="subunit">
    <text evidence="7">Homodimer.</text>
</comment>
<keyword evidence="9" id="KW-1185">Reference proteome</keyword>
<sequence>MIIKETGFEGLVEMYPKIIEDERGFFFEAYNEEAFRKAGIQYDFVQDNQSFSIKGVVRGLHMQLAPFSQAKFVKVMTGKVCDVAVDMRPASKTFGKVYKCILDSKINNALLVPEGFAHGFSALEDAVFYYKCSNFYHKPSETGIIWNDKTLNIDWEVENPIVSEKDAILPTFEEFLEKYEIAY</sequence>
<dbReference type="Pfam" id="PF00908">
    <property type="entry name" value="dTDP_sugar_isom"/>
    <property type="match status" value="1"/>
</dbReference>
<evidence type="ECO:0000256" key="7">
    <source>
        <dbReference type="RuleBase" id="RU364069"/>
    </source>
</evidence>
<evidence type="ECO:0000256" key="4">
    <source>
        <dbReference type="ARBA" id="ARBA00019595"/>
    </source>
</evidence>
<dbReference type="PATRIC" id="fig|1237149.3.peg.2233"/>
<evidence type="ECO:0000256" key="6">
    <source>
        <dbReference type="PIRSR" id="PIRSR600888-3"/>
    </source>
</evidence>
<gene>
    <name evidence="8" type="ORF">C900_02367</name>
</gene>
<dbReference type="PANTHER" id="PTHR21047:SF2">
    <property type="entry name" value="THYMIDINE DIPHOSPHO-4-KETO-RHAMNOSE 3,5-EPIMERASE"/>
    <property type="match status" value="1"/>
</dbReference>
<dbReference type="STRING" id="1237149.C900_02367"/>
<dbReference type="NCBIfam" id="TIGR01221">
    <property type="entry name" value="rmlC"/>
    <property type="match status" value="1"/>
</dbReference>
<comment type="caution">
    <text evidence="8">The sequence shown here is derived from an EMBL/GenBank/DDBJ whole genome shotgun (WGS) entry which is preliminary data.</text>
</comment>
<dbReference type="EC" id="5.1.3.13" evidence="3 7"/>
<feature type="site" description="Participates in a stacking interaction with the thymidine ring of dTDP-4-oxo-6-deoxyglucose" evidence="6">
    <location>
        <position position="136"/>
    </location>
</feature>
<dbReference type="Proteomes" id="UP000011135">
    <property type="component" value="Unassembled WGS sequence"/>
</dbReference>
<comment type="pathway">
    <text evidence="7">Carbohydrate biosynthesis; dTDP-L-rhamnose biosynthesis.</text>
</comment>
<dbReference type="InterPro" id="IPR000888">
    <property type="entry name" value="RmlC-like"/>
</dbReference>
<dbReference type="GO" id="GO:0005829">
    <property type="term" value="C:cytosol"/>
    <property type="evidence" value="ECO:0007669"/>
    <property type="project" value="TreeGrafter"/>
</dbReference>
<dbReference type="InterPro" id="IPR011051">
    <property type="entry name" value="RmlC_Cupin_sf"/>
</dbReference>
<proteinExistence type="inferred from homology"/>
<evidence type="ECO:0000313" key="8">
    <source>
        <dbReference type="EMBL" id="ELR71782.1"/>
    </source>
</evidence>
<evidence type="ECO:0000313" key="9">
    <source>
        <dbReference type="Proteomes" id="UP000011135"/>
    </source>
</evidence>
<comment type="similarity">
    <text evidence="7">Belongs to the dTDP-4-dehydrorhamnose 3,5-epimerase family.</text>
</comment>
<evidence type="ECO:0000256" key="2">
    <source>
        <dbReference type="ARBA" id="ARBA00001997"/>
    </source>
</evidence>
<dbReference type="Gene3D" id="2.60.120.10">
    <property type="entry name" value="Jelly Rolls"/>
    <property type="match status" value="1"/>
</dbReference>
<evidence type="ECO:0000256" key="3">
    <source>
        <dbReference type="ARBA" id="ARBA00012098"/>
    </source>
</evidence>
<dbReference type="InterPro" id="IPR014710">
    <property type="entry name" value="RmlC-like_jellyroll"/>
</dbReference>
<dbReference type="GO" id="GO:0019305">
    <property type="term" value="P:dTDP-rhamnose biosynthetic process"/>
    <property type="evidence" value="ECO:0007669"/>
    <property type="project" value="UniProtKB-UniRule"/>
</dbReference>
<comment type="catalytic activity">
    <reaction evidence="1 7">
        <text>dTDP-4-dehydro-6-deoxy-alpha-D-glucose = dTDP-4-dehydro-beta-L-rhamnose</text>
        <dbReference type="Rhea" id="RHEA:16969"/>
        <dbReference type="ChEBI" id="CHEBI:57649"/>
        <dbReference type="ChEBI" id="CHEBI:62830"/>
        <dbReference type="EC" id="5.1.3.13"/>
    </reaction>
</comment>